<accession>A0AA88LFF9</accession>
<sequence length="246" mass="28295">MELYELIPFVCENGFKVEIKTLPSIKRHFFNDEDSKLFLVFLFLEKILDIQLVERSLTDAVGILEDCGVSRGYNPRKILTECPNESEVDEYVKFWKTLYGAAKPVECPWRLDLCHSMYLRLAGKDQAQIFSNTPLLSSGVIRDIEKRQCYRRETIEREICEYVPEELSKDERVEGEIEPSFLDIHSNLATLFPVLKANHVPEVELKPEVDFGGFSGKVDKLHEGVKSYIDGTNHLLLLNQASNGHR</sequence>
<keyword evidence="2" id="KW-1185">Reference proteome</keyword>
<name>A0AA88LFF9_ARTSF</name>
<dbReference type="EMBL" id="JAVRJZ010000003">
    <property type="protein sequence ID" value="KAK2724740.1"/>
    <property type="molecule type" value="Genomic_DNA"/>
</dbReference>
<evidence type="ECO:0000313" key="2">
    <source>
        <dbReference type="Proteomes" id="UP001187531"/>
    </source>
</evidence>
<dbReference type="AlphaFoldDB" id="A0AA88LFF9"/>
<dbReference type="Proteomes" id="UP001187531">
    <property type="component" value="Unassembled WGS sequence"/>
</dbReference>
<gene>
    <name evidence="1" type="ORF">QYM36_001284</name>
</gene>
<comment type="caution">
    <text evidence="1">The sequence shown here is derived from an EMBL/GenBank/DDBJ whole genome shotgun (WGS) entry which is preliminary data.</text>
</comment>
<dbReference type="EMBL" id="JAVRJZ010000003">
    <property type="protein sequence ID" value="KAK2724739.1"/>
    <property type="molecule type" value="Genomic_DNA"/>
</dbReference>
<protein>
    <submittedName>
        <fullName evidence="1">Uncharacterized protein</fullName>
    </submittedName>
</protein>
<reference evidence="1" key="1">
    <citation type="submission" date="2023-07" db="EMBL/GenBank/DDBJ databases">
        <title>Chromosome-level genome assembly of Artemia franciscana.</title>
        <authorList>
            <person name="Jo E."/>
        </authorList>
    </citation>
    <scope>NUCLEOTIDE SEQUENCE</scope>
    <source>
        <tissue evidence="1">Whole body</tissue>
    </source>
</reference>
<organism evidence="1 2">
    <name type="scientific">Artemia franciscana</name>
    <name type="common">Brine shrimp</name>
    <name type="synonym">Artemia sanfranciscana</name>
    <dbReference type="NCBI Taxonomy" id="6661"/>
    <lineage>
        <taxon>Eukaryota</taxon>
        <taxon>Metazoa</taxon>
        <taxon>Ecdysozoa</taxon>
        <taxon>Arthropoda</taxon>
        <taxon>Crustacea</taxon>
        <taxon>Branchiopoda</taxon>
        <taxon>Anostraca</taxon>
        <taxon>Artemiidae</taxon>
        <taxon>Artemia</taxon>
    </lineage>
</organism>
<proteinExistence type="predicted"/>
<evidence type="ECO:0000313" key="1">
    <source>
        <dbReference type="EMBL" id="KAK2724739.1"/>
    </source>
</evidence>